<comment type="caution">
    <text evidence="1">The sequence shown here is derived from an EMBL/GenBank/DDBJ whole genome shotgun (WGS) entry which is preliminary data.</text>
</comment>
<organism evidence="1 2">
    <name type="scientific">Zooshikella harenae</name>
    <dbReference type="NCBI Taxonomy" id="2827238"/>
    <lineage>
        <taxon>Bacteria</taxon>
        <taxon>Pseudomonadati</taxon>
        <taxon>Pseudomonadota</taxon>
        <taxon>Gammaproteobacteria</taxon>
        <taxon>Oceanospirillales</taxon>
        <taxon>Zooshikellaceae</taxon>
        <taxon>Zooshikella</taxon>
    </lineage>
</organism>
<evidence type="ECO:0000313" key="2">
    <source>
        <dbReference type="Proteomes" id="UP000690515"/>
    </source>
</evidence>
<dbReference type="SUPFAM" id="SSF53850">
    <property type="entry name" value="Periplasmic binding protein-like II"/>
    <property type="match status" value="1"/>
</dbReference>
<name>A0ABS5Z6F1_9GAMM</name>
<gene>
    <name evidence="1" type="ORF">KCG35_00990</name>
</gene>
<proteinExistence type="predicted"/>
<dbReference type="Gene3D" id="3.40.190.10">
    <property type="entry name" value="Periplasmic binding protein-like II"/>
    <property type="match status" value="2"/>
</dbReference>
<dbReference type="Proteomes" id="UP000690515">
    <property type="component" value="Unassembled WGS sequence"/>
</dbReference>
<dbReference type="RefSeq" id="WP_215817796.1">
    <property type="nucleotide sequence ID" value="NZ_JAGSOY010000002.1"/>
</dbReference>
<evidence type="ECO:0000313" key="1">
    <source>
        <dbReference type="EMBL" id="MBU2709626.1"/>
    </source>
</evidence>
<sequence>MLIFKIFLKKSYLYLIILTISDIYANQIMEVTVGVGEWPPYISKSLPQHGTLAQQVSQSFAAVGIKVIYRWLPWKRVFHMIKTGEIDATPGWSKNVERAKYSLFSESIVLRQYAHLFHKKDNPIQWKNLKDLIAYRFVGFIGYNYDYLVAEGIKIYYVKNEKQALNMILSNRADVFEANLIVGQKAIDQYLTSEQKSLITISDQPVKQFNYYVLFPQRARGEQIRRLFDEGFKLTNTSTPQ</sequence>
<dbReference type="EMBL" id="JAGSOY010000002">
    <property type="protein sequence ID" value="MBU2709626.1"/>
    <property type="molecule type" value="Genomic_DNA"/>
</dbReference>
<accession>A0ABS5Z6F1</accession>
<reference evidence="1 2" key="1">
    <citation type="submission" date="2021-04" db="EMBL/GenBank/DDBJ databases">
        <authorList>
            <person name="Pira H."/>
            <person name="Risdian C."/>
            <person name="Wink J."/>
        </authorList>
    </citation>
    <scope>NUCLEOTIDE SEQUENCE [LARGE SCALE GENOMIC DNA]</scope>
    <source>
        <strain evidence="1 2">WH53</strain>
    </source>
</reference>
<protein>
    <submittedName>
        <fullName evidence="1">Transporter substrate-binding domain-containing protein</fullName>
    </submittedName>
</protein>
<keyword evidence="2" id="KW-1185">Reference proteome</keyword>